<keyword evidence="3" id="KW-1185">Reference proteome</keyword>
<evidence type="ECO:0000313" key="2">
    <source>
        <dbReference type="EMBL" id="APT91630.1"/>
    </source>
</evidence>
<sequence length="214" mass="24261">MPPVPATLPTDNELVEEIKDYIWKSLIIRGVSDVAEIRECTEELFEEELEGVNPIHVEDLAGQMVDIRRHQLTELGGYSSRLSAAFQELKDRGVLALGDFSCCGTCGSGEAHDLMLERGMDGYVYFHEQDTDDLIDSGETYLGYGLNLPKRYTEEEWEALSEDAATRIYTELCRSMAEDTLTPVFERHGIDFHWDGDLSVRMHISNADFFRPLS</sequence>
<proteinExistence type="predicted"/>
<gene>
    <name evidence="2" type="ORF">CPHO_00320</name>
</gene>
<dbReference type="Pfam" id="PF21831">
    <property type="entry name" value="DUF6891"/>
    <property type="match status" value="1"/>
</dbReference>
<evidence type="ECO:0000259" key="1">
    <source>
        <dbReference type="Pfam" id="PF21831"/>
    </source>
</evidence>
<feature type="domain" description="DUF6891" evidence="1">
    <location>
        <begin position="13"/>
        <end position="209"/>
    </location>
</feature>
<dbReference type="AlphaFoldDB" id="A0A1L7D0L8"/>
<dbReference type="KEGG" id="cpho:CPHO_00320"/>
<dbReference type="STRING" id="161895.CPHO_00320"/>
<protein>
    <recommendedName>
        <fullName evidence="1">DUF6891 domain-containing protein</fullName>
    </recommendedName>
</protein>
<dbReference type="Proteomes" id="UP000185491">
    <property type="component" value="Chromosome"/>
</dbReference>
<accession>A0A1L7D0L8</accession>
<evidence type="ECO:0000313" key="3">
    <source>
        <dbReference type="Proteomes" id="UP000185491"/>
    </source>
</evidence>
<name>A0A1L7D0L8_9CORY</name>
<reference evidence="2 3" key="1">
    <citation type="submission" date="2014-08" db="EMBL/GenBank/DDBJ databases">
        <title>Complete genome sequence of Corynebacterium phocae M408/89/1(T)(=DSM 44612(T)), isolated from the common seal (Phoca vitulina).</title>
        <authorList>
            <person name="Ruckert C."/>
            <person name="Albersmeier A."/>
            <person name="Winkler A."/>
            <person name="Kalinowski J."/>
        </authorList>
    </citation>
    <scope>NUCLEOTIDE SEQUENCE [LARGE SCALE GENOMIC DNA]</scope>
    <source>
        <strain evidence="2 3">M408/89/1</strain>
    </source>
</reference>
<dbReference type="InterPro" id="IPR054186">
    <property type="entry name" value="DUF6891"/>
</dbReference>
<dbReference type="EMBL" id="CP009249">
    <property type="protein sequence ID" value="APT91630.1"/>
    <property type="molecule type" value="Genomic_DNA"/>
</dbReference>
<organism evidence="2 3">
    <name type="scientific">Corynebacterium phocae</name>
    <dbReference type="NCBI Taxonomy" id="161895"/>
    <lineage>
        <taxon>Bacteria</taxon>
        <taxon>Bacillati</taxon>
        <taxon>Actinomycetota</taxon>
        <taxon>Actinomycetes</taxon>
        <taxon>Mycobacteriales</taxon>
        <taxon>Corynebacteriaceae</taxon>
        <taxon>Corynebacterium</taxon>
    </lineage>
</organism>